<keyword evidence="1" id="KW-1133">Transmembrane helix</keyword>
<keyword evidence="3" id="KW-1185">Reference proteome</keyword>
<gene>
    <name evidence="2" type="ORF">sm9_1806</name>
</gene>
<dbReference type="PATRIC" id="fig|230361.4.peg.1868"/>
<reference evidence="2 3" key="1">
    <citation type="submission" date="2015-04" db="EMBL/GenBank/DDBJ databases">
        <title>The complete genome sequence of the rumen methanogen Methanobrevibacter millerae SM9.</title>
        <authorList>
            <person name="Leahy S.C."/>
            <person name="Kelly W.J."/>
            <person name="Pacheco D.M."/>
            <person name="Li D."/>
            <person name="Altermann E."/>
            <person name="Attwood G.T."/>
        </authorList>
    </citation>
    <scope>NUCLEOTIDE SEQUENCE [LARGE SCALE GENOMIC DNA]</scope>
    <source>
        <strain evidence="2 3">SM9</strain>
    </source>
</reference>
<dbReference type="RefSeq" id="WP_058739802.1">
    <property type="nucleotide sequence ID" value="NZ_CP011266.1"/>
</dbReference>
<dbReference type="InterPro" id="IPR011733">
    <property type="entry name" value="CHP02185_IM"/>
</dbReference>
<feature type="transmembrane region" description="Helical" evidence="1">
    <location>
        <begin position="112"/>
        <end position="136"/>
    </location>
</feature>
<dbReference type="Pfam" id="PF09605">
    <property type="entry name" value="Trep_Strep"/>
    <property type="match status" value="1"/>
</dbReference>
<feature type="transmembrane region" description="Helical" evidence="1">
    <location>
        <begin position="62"/>
        <end position="78"/>
    </location>
</feature>
<keyword evidence="1" id="KW-0472">Membrane</keyword>
<sequence length="193" mass="21346">MSERLNVKDLITVGIFSVILTVLIFIFGMLGYIPILMIALPILAALVAGIPYMLFLTRVNKFGMVTLMGLILGIIMFLSGHTWIPILVFTLFALIADLILKAGNYSSVKNSIISFGVFILGIFGNMLPFFILRDFFVESIRTSMGNDYVAVIEPFLTYEVLIILVIVTFIVGLISAYVGKIVLKKHFEKAGIA</sequence>
<feature type="transmembrane region" description="Helical" evidence="1">
    <location>
        <begin position="33"/>
        <end position="55"/>
    </location>
</feature>
<keyword evidence="1" id="KW-0812">Transmembrane</keyword>
<accession>A0A0U2SL21</accession>
<evidence type="ECO:0000256" key="1">
    <source>
        <dbReference type="SAM" id="Phobius"/>
    </source>
</evidence>
<name>A0A0U2SL21_9EURY</name>
<dbReference type="Proteomes" id="UP000067738">
    <property type="component" value="Chromosome"/>
</dbReference>
<dbReference type="NCBIfam" id="TIGR02185">
    <property type="entry name" value="Trep_Strep"/>
    <property type="match status" value="1"/>
</dbReference>
<dbReference type="OrthoDB" id="75116at2157"/>
<evidence type="ECO:0000313" key="2">
    <source>
        <dbReference type="EMBL" id="ALT69573.1"/>
    </source>
</evidence>
<proteinExistence type="predicted"/>
<dbReference type="GeneID" id="26736751"/>
<dbReference type="KEGG" id="mmil:sm9_1806"/>
<evidence type="ECO:0000313" key="3">
    <source>
        <dbReference type="Proteomes" id="UP000067738"/>
    </source>
</evidence>
<protein>
    <submittedName>
        <fullName evidence="2">Transporter</fullName>
    </submittedName>
</protein>
<dbReference type="AlphaFoldDB" id="A0A0U2SL21"/>
<feature type="transmembrane region" description="Helical" evidence="1">
    <location>
        <begin position="7"/>
        <end position="27"/>
    </location>
</feature>
<dbReference type="EMBL" id="CP011266">
    <property type="protein sequence ID" value="ALT69573.1"/>
    <property type="molecule type" value="Genomic_DNA"/>
</dbReference>
<organism evidence="2 3">
    <name type="scientific">Methanobrevibacter millerae</name>
    <dbReference type="NCBI Taxonomy" id="230361"/>
    <lineage>
        <taxon>Archaea</taxon>
        <taxon>Methanobacteriati</taxon>
        <taxon>Methanobacteriota</taxon>
        <taxon>Methanomada group</taxon>
        <taxon>Methanobacteria</taxon>
        <taxon>Methanobacteriales</taxon>
        <taxon>Methanobacteriaceae</taxon>
        <taxon>Methanobrevibacter</taxon>
    </lineage>
</organism>
<feature type="transmembrane region" description="Helical" evidence="1">
    <location>
        <begin position="156"/>
        <end position="179"/>
    </location>
</feature>
<feature type="transmembrane region" description="Helical" evidence="1">
    <location>
        <begin position="84"/>
        <end position="100"/>
    </location>
</feature>